<keyword evidence="2" id="KW-0802">TPR repeat</keyword>
<dbReference type="Gene3D" id="1.25.40.10">
    <property type="entry name" value="Tetratricopeptide repeat domain"/>
    <property type="match status" value="7"/>
</dbReference>
<dbReference type="InterPro" id="IPR011990">
    <property type="entry name" value="TPR-like_helical_dom_sf"/>
</dbReference>
<feature type="repeat" description="TPR" evidence="2">
    <location>
        <begin position="673"/>
        <end position="706"/>
    </location>
</feature>
<dbReference type="Proteomes" id="UP000051012">
    <property type="component" value="Unassembled WGS sequence"/>
</dbReference>
<evidence type="ECO:0000313" key="4">
    <source>
        <dbReference type="EMBL" id="KPJ73154.1"/>
    </source>
</evidence>
<dbReference type="SUPFAM" id="SSF48452">
    <property type="entry name" value="TPR-like"/>
    <property type="match status" value="4"/>
</dbReference>
<dbReference type="EMBL" id="LJNI01000041">
    <property type="protein sequence ID" value="KPJ73154.1"/>
    <property type="molecule type" value="Genomic_DNA"/>
</dbReference>
<dbReference type="AlphaFoldDB" id="A0A0S7YEG3"/>
<dbReference type="Pfam" id="PF14559">
    <property type="entry name" value="TPR_19"/>
    <property type="match status" value="1"/>
</dbReference>
<dbReference type="PANTHER" id="PTHR23082:SF0">
    <property type="entry name" value="GENERAL TRANSCRIPTION FACTOR 3C POLYPEPTIDE 3"/>
    <property type="match status" value="1"/>
</dbReference>
<evidence type="ECO:0000256" key="2">
    <source>
        <dbReference type="PROSITE-ProRule" id="PRU00339"/>
    </source>
</evidence>
<feature type="repeat" description="TPR" evidence="2">
    <location>
        <begin position="747"/>
        <end position="780"/>
    </location>
</feature>
<feature type="domain" description="Outer membrane lipoprotein BamD-like" evidence="3">
    <location>
        <begin position="568"/>
        <end position="640"/>
    </location>
</feature>
<feature type="domain" description="Outer membrane lipoprotein BamD-like" evidence="3">
    <location>
        <begin position="677"/>
        <end position="796"/>
    </location>
</feature>
<dbReference type="GO" id="GO:0000127">
    <property type="term" value="C:transcription factor TFIIIC complex"/>
    <property type="evidence" value="ECO:0007669"/>
    <property type="project" value="TreeGrafter"/>
</dbReference>
<name>A0A0S7YEG3_UNCT6</name>
<comment type="caution">
    <text evidence="4">The sequence shown here is derived from an EMBL/GenBank/DDBJ whole genome shotgun (WGS) entry which is preliminary data.</text>
</comment>
<dbReference type="Pfam" id="PF13174">
    <property type="entry name" value="TPR_6"/>
    <property type="match status" value="3"/>
</dbReference>
<protein>
    <recommendedName>
        <fullName evidence="3">Outer membrane lipoprotein BamD-like domain-containing protein</fullName>
    </recommendedName>
</protein>
<reference evidence="4 5" key="1">
    <citation type="journal article" date="2015" name="Microbiome">
        <title>Genomic resolution of linkages in carbon, nitrogen, and sulfur cycling among widespread estuary sediment bacteria.</title>
        <authorList>
            <person name="Baker B.J."/>
            <person name="Lazar C.S."/>
            <person name="Teske A.P."/>
            <person name="Dick G.J."/>
        </authorList>
    </citation>
    <scope>NUCLEOTIDE SEQUENCE [LARGE SCALE GENOMIC DNA]</scope>
    <source>
        <strain evidence="4">DG_78</strain>
    </source>
</reference>
<dbReference type="PANTHER" id="PTHR23082">
    <property type="entry name" value="TRANSCRIPTION INITIATION FACTOR IIIC TFIIIC , POLYPEPTIDE 3-RELATED"/>
    <property type="match status" value="1"/>
</dbReference>
<gene>
    <name evidence="4" type="ORF">AMJ52_04215</name>
</gene>
<dbReference type="PROSITE" id="PS50005">
    <property type="entry name" value="TPR"/>
    <property type="match status" value="6"/>
</dbReference>
<feature type="repeat" description="TPR" evidence="2">
    <location>
        <begin position="564"/>
        <end position="597"/>
    </location>
</feature>
<organism evidence="4 5">
    <name type="scientific">candidate division TA06 bacterium DG_78</name>
    <dbReference type="NCBI Taxonomy" id="1703772"/>
    <lineage>
        <taxon>Bacteria</taxon>
        <taxon>Bacteria division TA06</taxon>
    </lineage>
</organism>
<evidence type="ECO:0000259" key="3">
    <source>
        <dbReference type="Pfam" id="PF13525"/>
    </source>
</evidence>
<dbReference type="GO" id="GO:0042802">
    <property type="term" value="F:identical protein binding"/>
    <property type="evidence" value="ECO:0007669"/>
    <property type="project" value="InterPro"/>
</dbReference>
<sequence>MFLILFLLNINYQQLVVDYEIGHQLFLQENYQESANYFKALLREYSGSEFEDELRFRLAECYFNLNDYRKAKENFEKILNKKRLSYLEPECLYAIGLINILQNNFKEAEGILQNLLKNPAYQQEERANFALGVLYYFRGNYEEAREKLEGIDLLEAKFYYGKTLARLGQPLQSLASFKEILDEAPNTPIAVLAEFSRAEALFFNRDFDGARIKFKDFILKYVESSLTDFAHYFLAASLIHAGDYAAASELLLPLTRHSDNLLAAHSNYFLGVCRSNLGDGLGAVSAFQRVRANYPNTKIASHANFQLTDALLASGDTLQALTSASQLSTMFVSGELSSVGEYLTGKLYFEMGNFANAAEYFDLLLQKYTNSILREPAAAMLLYSLNNMKNFDRSVTFGSKYLKDFPEEKNHWRARTLYFLAEAYYYKGNYVEAEKAYLKITKDFSGIEVMPYAKLGLAYSKYNQDRQTEAYEIFNSMSQTAFDDSSLIIATYLGLGYTLYNQDEHINALDAFEALYNTYPNDERAAVPALFYAGMCYFNLQYFAQAIKSWEDLIALYPLLTIAAEAGFRAGDTYFKALEYDRARALFRWTVENHPSNEYARSSQLATAQSYYNEQNFDEAIREFQKFLDLFPASAEAANARRGMEMCYYRKGLESTDAMRLFVEKFPNSELGADGQYQIAHKYFDEGNYHSAIDEFLKVVVNFPSSSFATDALLLAAESAVNLESWQRAAELYERYLSYFPEGKERDGVYFNLGTSYFNLKDYGSALSNFKVVVDSFPNSPYYENASHNIEVCEKLFGETGVAPSTSGTDIRGEE</sequence>
<dbReference type="SMART" id="SM00028">
    <property type="entry name" value="TPR"/>
    <property type="match status" value="14"/>
</dbReference>
<accession>A0A0S7YEG3</accession>
<proteinExistence type="predicted"/>
<dbReference type="InterPro" id="IPR019734">
    <property type="entry name" value="TPR_rpt"/>
</dbReference>
<dbReference type="Pfam" id="PF13432">
    <property type="entry name" value="TPR_16"/>
    <property type="match status" value="1"/>
</dbReference>
<dbReference type="InterPro" id="IPR011717">
    <property type="entry name" value="TPR-4"/>
</dbReference>
<feature type="repeat" description="TPR" evidence="2">
    <location>
        <begin position="52"/>
        <end position="85"/>
    </location>
</feature>
<dbReference type="InterPro" id="IPR039565">
    <property type="entry name" value="BamD-like"/>
</dbReference>
<dbReference type="InterPro" id="IPR039340">
    <property type="entry name" value="Tfc4/TFIIIC-102/Sfc4"/>
</dbReference>
<feature type="repeat" description="TPR" evidence="2">
    <location>
        <begin position="489"/>
        <end position="522"/>
    </location>
</feature>
<dbReference type="GO" id="GO:0006383">
    <property type="term" value="P:transcription by RNA polymerase III"/>
    <property type="evidence" value="ECO:0007669"/>
    <property type="project" value="InterPro"/>
</dbReference>
<evidence type="ECO:0000256" key="1">
    <source>
        <dbReference type="ARBA" id="ARBA00022729"/>
    </source>
</evidence>
<dbReference type="Pfam" id="PF13525">
    <property type="entry name" value="YfiO"/>
    <property type="match status" value="2"/>
</dbReference>
<dbReference type="Pfam" id="PF07721">
    <property type="entry name" value="TPR_4"/>
    <property type="match status" value="1"/>
</dbReference>
<feature type="repeat" description="TPR" evidence="2">
    <location>
        <begin position="601"/>
        <end position="634"/>
    </location>
</feature>
<evidence type="ECO:0000313" key="5">
    <source>
        <dbReference type="Proteomes" id="UP000051012"/>
    </source>
</evidence>
<keyword evidence="1" id="KW-0732">Signal</keyword>